<gene>
    <name evidence="2" type="ORF">AURDEDRAFT_166326</name>
</gene>
<organism evidence="2 3">
    <name type="scientific">Auricularia subglabra (strain TFB-10046 / SS5)</name>
    <name type="common">White-rot fungus</name>
    <name type="synonym">Auricularia delicata (strain TFB10046)</name>
    <dbReference type="NCBI Taxonomy" id="717982"/>
    <lineage>
        <taxon>Eukaryota</taxon>
        <taxon>Fungi</taxon>
        <taxon>Dikarya</taxon>
        <taxon>Basidiomycota</taxon>
        <taxon>Agaricomycotina</taxon>
        <taxon>Agaricomycetes</taxon>
        <taxon>Auriculariales</taxon>
        <taxon>Auriculariaceae</taxon>
        <taxon>Auricularia</taxon>
    </lineage>
</organism>
<dbReference type="AlphaFoldDB" id="J0D327"/>
<protein>
    <submittedName>
        <fullName evidence="2">Uncharacterized protein</fullName>
    </submittedName>
</protein>
<evidence type="ECO:0000256" key="1">
    <source>
        <dbReference type="SAM" id="MobiDB-lite"/>
    </source>
</evidence>
<feature type="compositionally biased region" description="Basic and acidic residues" evidence="1">
    <location>
        <begin position="171"/>
        <end position="185"/>
    </location>
</feature>
<accession>J0D327</accession>
<evidence type="ECO:0000313" key="3">
    <source>
        <dbReference type="Proteomes" id="UP000006514"/>
    </source>
</evidence>
<dbReference type="InParanoid" id="J0D327"/>
<sequence>MACHGPLLNQRSNSTWPVPTTLVIIRIWRVQNIRQQDQRQHESHPRARGCLGVRDEPTPRCLYIHDRVAPLVKFHLLVLHTTSPAYDQFRRRKGGTTGHARSQTVDVTHDAHPLSQPPSHVASPPPSLARITHTRRANGFWANDSIHLRAALVIPDGREPVPKTMHARARTSVDRDPPRSVEHAHAPAPTSTATDVAASFSLTLPRLRLSLDREAPSESDAEHELLPLPLSARRPKFHPQLSMTTANKQPSPIRGMVLTRPVPFARFSLPTYPLWIFLRRAVVAYVFLRADEWTGARDGRRGSLEDI</sequence>
<dbReference type="EMBL" id="JH687770">
    <property type="protein sequence ID" value="EJD44541.1"/>
    <property type="molecule type" value="Genomic_DNA"/>
</dbReference>
<evidence type="ECO:0000313" key="2">
    <source>
        <dbReference type="EMBL" id="EJD44541.1"/>
    </source>
</evidence>
<dbReference type="Proteomes" id="UP000006514">
    <property type="component" value="Unassembled WGS sequence"/>
</dbReference>
<feature type="region of interest" description="Disordered" evidence="1">
    <location>
        <begin position="169"/>
        <end position="194"/>
    </location>
</feature>
<keyword evidence="3" id="KW-1185">Reference proteome</keyword>
<name>J0D327_AURST</name>
<proteinExistence type="predicted"/>
<dbReference type="OrthoDB" id="2107166at2759"/>
<dbReference type="KEGG" id="adl:AURDEDRAFT_166326"/>
<reference evidence="3" key="1">
    <citation type="journal article" date="2012" name="Science">
        <title>The Paleozoic origin of enzymatic lignin decomposition reconstructed from 31 fungal genomes.</title>
        <authorList>
            <person name="Floudas D."/>
            <person name="Binder M."/>
            <person name="Riley R."/>
            <person name="Barry K."/>
            <person name="Blanchette R.A."/>
            <person name="Henrissat B."/>
            <person name="Martinez A.T."/>
            <person name="Otillar R."/>
            <person name="Spatafora J.W."/>
            <person name="Yadav J.S."/>
            <person name="Aerts A."/>
            <person name="Benoit I."/>
            <person name="Boyd A."/>
            <person name="Carlson A."/>
            <person name="Copeland A."/>
            <person name="Coutinho P.M."/>
            <person name="de Vries R.P."/>
            <person name="Ferreira P."/>
            <person name="Findley K."/>
            <person name="Foster B."/>
            <person name="Gaskell J."/>
            <person name="Glotzer D."/>
            <person name="Gorecki P."/>
            <person name="Heitman J."/>
            <person name="Hesse C."/>
            <person name="Hori C."/>
            <person name="Igarashi K."/>
            <person name="Jurgens J.A."/>
            <person name="Kallen N."/>
            <person name="Kersten P."/>
            <person name="Kohler A."/>
            <person name="Kuees U."/>
            <person name="Kumar T.K.A."/>
            <person name="Kuo A."/>
            <person name="LaButti K."/>
            <person name="Larrondo L.F."/>
            <person name="Lindquist E."/>
            <person name="Ling A."/>
            <person name="Lombard V."/>
            <person name="Lucas S."/>
            <person name="Lundell T."/>
            <person name="Martin R."/>
            <person name="McLaughlin D.J."/>
            <person name="Morgenstern I."/>
            <person name="Morin E."/>
            <person name="Murat C."/>
            <person name="Nagy L.G."/>
            <person name="Nolan M."/>
            <person name="Ohm R.A."/>
            <person name="Patyshakuliyeva A."/>
            <person name="Rokas A."/>
            <person name="Ruiz-Duenas F.J."/>
            <person name="Sabat G."/>
            <person name="Salamov A."/>
            <person name="Samejima M."/>
            <person name="Schmutz J."/>
            <person name="Slot J.C."/>
            <person name="St John F."/>
            <person name="Stenlid J."/>
            <person name="Sun H."/>
            <person name="Sun S."/>
            <person name="Syed K."/>
            <person name="Tsang A."/>
            <person name="Wiebenga A."/>
            <person name="Young D."/>
            <person name="Pisabarro A."/>
            <person name="Eastwood D.C."/>
            <person name="Martin F."/>
            <person name="Cullen D."/>
            <person name="Grigoriev I.V."/>
            <person name="Hibbett D.S."/>
        </authorList>
    </citation>
    <scope>NUCLEOTIDE SEQUENCE [LARGE SCALE GENOMIC DNA]</scope>
    <source>
        <strain evidence="3">TFB10046</strain>
    </source>
</reference>